<reference evidence="1 2" key="1">
    <citation type="submission" date="2018-05" db="EMBL/GenBank/DDBJ databases">
        <title>Brumimicrobium oceani sp. nov., isolated from coastal sediment.</title>
        <authorList>
            <person name="Kou Y."/>
        </authorList>
    </citation>
    <scope>NUCLEOTIDE SEQUENCE [LARGE SCALE GENOMIC DNA]</scope>
    <source>
        <strain evidence="1 2">C305</strain>
    </source>
</reference>
<gene>
    <name evidence="1" type="ORF">DIT68_14815</name>
</gene>
<dbReference type="Gene3D" id="1.10.490.10">
    <property type="entry name" value="Globins"/>
    <property type="match status" value="1"/>
</dbReference>
<keyword evidence="2" id="KW-1185">Reference proteome</keyword>
<dbReference type="Proteomes" id="UP000245370">
    <property type="component" value="Unassembled WGS sequence"/>
</dbReference>
<dbReference type="OrthoDB" id="25954at2"/>
<dbReference type="InterPro" id="IPR009050">
    <property type="entry name" value="Globin-like_sf"/>
</dbReference>
<dbReference type="InterPro" id="IPR012292">
    <property type="entry name" value="Globin/Proto"/>
</dbReference>
<protein>
    <submittedName>
        <fullName evidence="1">Globin</fullName>
    </submittedName>
</protein>
<dbReference type="AlphaFoldDB" id="A0A2U2X1D0"/>
<organism evidence="1 2">
    <name type="scientific">Brumimicrobium oceani</name>
    <dbReference type="NCBI Taxonomy" id="2100725"/>
    <lineage>
        <taxon>Bacteria</taxon>
        <taxon>Pseudomonadati</taxon>
        <taxon>Bacteroidota</taxon>
        <taxon>Flavobacteriia</taxon>
        <taxon>Flavobacteriales</taxon>
        <taxon>Crocinitomicaceae</taxon>
        <taxon>Brumimicrobium</taxon>
    </lineage>
</organism>
<dbReference type="GO" id="GO:0019825">
    <property type="term" value="F:oxygen binding"/>
    <property type="evidence" value="ECO:0007669"/>
    <property type="project" value="InterPro"/>
</dbReference>
<dbReference type="CDD" id="cd08916">
    <property type="entry name" value="TrHb3_P"/>
    <property type="match status" value="1"/>
</dbReference>
<evidence type="ECO:0000313" key="2">
    <source>
        <dbReference type="Proteomes" id="UP000245370"/>
    </source>
</evidence>
<proteinExistence type="predicted"/>
<comment type="caution">
    <text evidence="1">The sequence shown here is derived from an EMBL/GenBank/DDBJ whole genome shotgun (WGS) entry which is preliminary data.</text>
</comment>
<dbReference type="EMBL" id="QFRJ01000016">
    <property type="protein sequence ID" value="PWH81593.1"/>
    <property type="molecule type" value="Genomic_DNA"/>
</dbReference>
<name>A0A2U2X1D0_9FLAO</name>
<evidence type="ECO:0000313" key="1">
    <source>
        <dbReference type="EMBL" id="PWH81593.1"/>
    </source>
</evidence>
<accession>A0A2U2X1D0</accession>
<dbReference type="GO" id="GO:0020037">
    <property type="term" value="F:heme binding"/>
    <property type="evidence" value="ECO:0007669"/>
    <property type="project" value="InterPro"/>
</dbReference>
<sequence>MMKEIENREDVSRLVHAFYDKIRADEELGPIFNAHLSAEQWPPHLEKLTDFWETNLFGIPKFKGNPPRVHAEVDHKMNYGVTQEHFAHWMRLWFSTIDELFEGRLADRAKNAARRMSTGLFLAIWNHRPENNSQR</sequence>
<reference evidence="1 2" key="2">
    <citation type="submission" date="2018-05" db="EMBL/GenBank/DDBJ databases">
        <authorList>
            <person name="Lanie J.A."/>
            <person name="Ng W.-L."/>
            <person name="Kazmierczak K.M."/>
            <person name="Andrzejewski T.M."/>
            <person name="Davidsen T.M."/>
            <person name="Wayne K.J."/>
            <person name="Tettelin H."/>
            <person name="Glass J.I."/>
            <person name="Rusch D."/>
            <person name="Podicherti R."/>
            <person name="Tsui H.-C.T."/>
            <person name="Winkler M.E."/>
        </authorList>
    </citation>
    <scope>NUCLEOTIDE SEQUENCE [LARGE SCALE GENOMIC DNA]</scope>
    <source>
        <strain evidence="1 2">C305</strain>
    </source>
</reference>
<dbReference type="SUPFAM" id="SSF46458">
    <property type="entry name" value="Globin-like"/>
    <property type="match status" value="1"/>
</dbReference>